<dbReference type="Gene3D" id="2.30.29.30">
    <property type="entry name" value="Pleckstrin-homology domain (PH domain)/Phosphotyrosine-binding domain (PTB)"/>
    <property type="match status" value="1"/>
</dbReference>
<dbReference type="InterPro" id="IPR041788">
    <property type="entry name" value="FARP1/FARP2/FRMD7_FERM_C"/>
</dbReference>
<keyword evidence="9" id="KW-1185">Reference proteome</keyword>
<keyword evidence="3" id="KW-0344">Guanine-nucleotide releasing factor</keyword>
<sequence length="1079" mass="122441">MRNMSSTIPKGVGAPPVPGLDPKKGKLMCIKVRMLDDTVAVFHLGHKADGQALFDEVCRHLNLIENDYFGLEFIDCYGNRCWLDKDKSILRQITATHSDARFYFIVKFYPPNSTDIEEEYTKYLISLQLRRDLGRGELLCNENTAALLISYFVQADCGDYSAEDYPDHTYLSAISFIPKQTPGFQIKVMENHKKLIGMSPAECDLLIFETARKCEFFGVKLHPCRDIEGTSVSLSVAHVGVKVYHQIQCISTFSWAKIRKLSFKRKKLLIKLHPENYQFYKETIEFYFETRNECKTFWKKCVEHHAFFRCSEIIEPKKDNTKLFSRGSSFRYHGRTQKQLIDYVREHRKRREPFSRAICSGHITVNRDITNSYPSTLNNNQNSGIEDEYVPKITMRNKQNENLPLCESKSASTIEQVPYQTNSYSNRSYYINTSKNSDMKTKSIDYESSDIEIPNAMYSKVYSSINKNTNENKNDENLNQLYATVLPHDTTDYLDNISLSMPNVTNNNKSSIEIDLETEGKRIPFKSASGENFIDYEIRTKKNIIKDFDYDSEGSYKLCDDASSASDILSSVTAPTDNRALNTVFTTKRIGEVIVKTVVKQKDNDNDKNQNNKKTKYKKNEENSSNVSSKVVHISSKQLFPNSIPVPIDGPFVTQDNIPDIDKEENNLKNDFNINKKNNIPESSTTFKPIISQQNIPIKVQRPKIIDNEKNEDKCLVKNSGNINNTKNNDKPIVFPKPSVSIPNTPKDYSYYIKPTTTTASSISSTIESTSGPLPGKVIHKSNIVITAKTPVTDVSLSTEEESNEEEKKLLKPKPIVPPKPKNLGNSNDISKIVDKIVSTSETITNIDKPTMISIESVDQPDIKKIHLLEGEIPYTLTVRHINTSGGKKTTTSTGPIIDNTSFPSPPSELQMSSIKQLVKEQFSNGMYASRRKSLEFVQRKRLPSQDSFSSQDHSISPTTPDTGNILEYINKKRSASHERGSIIKKTYVNETKTKVPVDTSCLDEFLNLSPLESQKEIKTEIQKSHISNESPKEPMTKNKSPPFIDETASENSDKEKSPNNIESIKTRVNENGVLETDF</sequence>
<evidence type="ECO:0000256" key="6">
    <source>
        <dbReference type="SAM" id="MobiDB-lite"/>
    </source>
</evidence>
<dbReference type="InterPro" id="IPR014352">
    <property type="entry name" value="FERM/acyl-CoA-bd_prot_sf"/>
</dbReference>
<organism evidence="8">
    <name type="scientific">Strongyloides ratti</name>
    <name type="common">Parasitic roundworm</name>
    <dbReference type="NCBI Taxonomy" id="34506"/>
    <lineage>
        <taxon>Eukaryota</taxon>
        <taxon>Metazoa</taxon>
        <taxon>Ecdysozoa</taxon>
        <taxon>Nematoda</taxon>
        <taxon>Chromadorea</taxon>
        <taxon>Rhabditida</taxon>
        <taxon>Tylenchina</taxon>
        <taxon>Panagrolaimomorpha</taxon>
        <taxon>Strongyloidoidea</taxon>
        <taxon>Strongyloididae</taxon>
        <taxon>Strongyloides</taxon>
    </lineage>
</organism>
<evidence type="ECO:0000313" key="11">
    <source>
        <dbReference type="WormBase" id="SRAE_1000127900"/>
    </source>
</evidence>
<feature type="compositionally biased region" description="Low complexity" evidence="6">
    <location>
        <begin position="884"/>
        <end position="895"/>
    </location>
</feature>
<dbReference type="GO" id="GO:0008092">
    <property type="term" value="F:cytoskeletal protein binding"/>
    <property type="evidence" value="ECO:0007669"/>
    <property type="project" value="InterPro"/>
</dbReference>
<evidence type="ECO:0000256" key="1">
    <source>
        <dbReference type="ARBA" id="ARBA00004536"/>
    </source>
</evidence>
<dbReference type="Pfam" id="PF00373">
    <property type="entry name" value="FERM_M"/>
    <property type="match status" value="1"/>
</dbReference>
<dbReference type="WormBase" id="SRAE_1000127900">
    <property type="protein sequence ID" value="SRP07171"/>
    <property type="gene ID" value="WBGene00257883"/>
</dbReference>
<proteinExistence type="predicted"/>
<feature type="region of interest" description="Disordered" evidence="6">
    <location>
        <begin position="1023"/>
        <end position="1079"/>
    </location>
</feature>
<dbReference type="Gene3D" id="3.10.20.90">
    <property type="entry name" value="Phosphatidylinositol 3-kinase Catalytic Subunit, Chain A, domain 1"/>
    <property type="match status" value="1"/>
</dbReference>
<evidence type="ECO:0000313" key="9">
    <source>
        <dbReference type="Proteomes" id="UP000035682"/>
    </source>
</evidence>
<dbReference type="Pfam" id="PF09379">
    <property type="entry name" value="FERM_N"/>
    <property type="match status" value="1"/>
</dbReference>
<keyword evidence="4" id="KW-0677">Repeat</keyword>
<dbReference type="AlphaFoldDB" id="A0A090MVN3"/>
<evidence type="ECO:0000313" key="10">
    <source>
        <dbReference type="WBParaSite" id="SRAE_1000127900.1"/>
    </source>
</evidence>
<dbReference type="WBParaSite" id="SRAE_1000127900.1">
    <property type="protein sequence ID" value="SRAE_1000127900.1"/>
    <property type="gene ID" value="WBGene00257883"/>
</dbReference>
<dbReference type="InterPro" id="IPR029071">
    <property type="entry name" value="Ubiquitin-like_domsf"/>
</dbReference>
<dbReference type="CTD" id="36375378"/>
<feature type="domain" description="FERM" evidence="7">
    <location>
        <begin position="28"/>
        <end position="312"/>
    </location>
</feature>
<feature type="region of interest" description="Disordered" evidence="6">
    <location>
        <begin position="883"/>
        <end position="908"/>
    </location>
</feature>
<dbReference type="SUPFAM" id="SSF50729">
    <property type="entry name" value="PH domain-like"/>
    <property type="match status" value="1"/>
</dbReference>
<dbReference type="eggNOG" id="KOG3531">
    <property type="taxonomic scope" value="Eukaryota"/>
</dbReference>
<dbReference type="PROSITE" id="PS50057">
    <property type="entry name" value="FERM_3"/>
    <property type="match status" value="1"/>
</dbReference>
<reference evidence="8 9" key="1">
    <citation type="submission" date="2014-09" db="EMBL/GenBank/DDBJ databases">
        <authorList>
            <person name="Martin A.A."/>
        </authorList>
    </citation>
    <scope>NUCLEOTIDE SEQUENCE</scope>
    <source>
        <strain evidence="9">ED321</strain>
        <strain evidence="8">ED321 Heterogonic</strain>
    </source>
</reference>
<dbReference type="GO" id="GO:0005085">
    <property type="term" value="F:guanyl-nucleotide exchange factor activity"/>
    <property type="evidence" value="ECO:0007669"/>
    <property type="project" value="UniProtKB-KW"/>
</dbReference>
<dbReference type="PROSITE" id="PS00660">
    <property type="entry name" value="FERM_1"/>
    <property type="match status" value="1"/>
</dbReference>
<dbReference type="PANTHER" id="PTHR45858:SF5">
    <property type="entry name" value="MOESIN_EZRIN_RADIXIN HOMOLOG 1"/>
    <property type="match status" value="1"/>
</dbReference>
<dbReference type="GO" id="GO:0097112">
    <property type="term" value="P:gamma-aminobutyric acid receptor clustering"/>
    <property type="evidence" value="ECO:0007669"/>
    <property type="project" value="EnsemblMetazoa"/>
</dbReference>
<dbReference type="SUPFAM" id="SSF47031">
    <property type="entry name" value="Second domain of FERM"/>
    <property type="match status" value="1"/>
</dbReference>
<dbReference type="InterPro" id="IPR018979">
    <property type="entry name" value="FERM_N"/>
</dbReference>
<dbReference type="FunFam" id="3.10.20.90:FF:000040">
    <property type="entry name" value="FERM, RhoGEF and pleckstrin domain-containing protein"/>
    <property type="match status" value="1"/>
</dbReference>
<dbReference type="Pfam" id="PF08736">
    <property type="entry name" value="FA"/>
    <property type="match status" value="1"/>
</dbReference>
<dbReference type="SMART" id="SM01196">
    <property type="entry name" value="FERM_C"/>
    <property type="match status" value="1"/>
</dbReference>
<dbReference type="GO" id="GO:0050811">
    <property type="term" value="F:GABA receptor binding"/>
    <property type="evidence" value="ECO:0007669"/>
    <property type="project" value="EnsemblMetazoa"/>
</dbReference>
<dbReference type="InterPro" id="IPR035963">
    <property type="entry name" value="FERM_2"/>
</dbReference>
<dbReference type="SMART" id="SM01195">
    <property type="entry name" value="FA"/>
    <property type="match status" value="1"/>
</dbReference>
<evidence type="ECO:0000256" key="4">
    <source>
        <dbReference type="ARBA" id="ARBA00022737"/>
    </source>
</evidence>
<dbReference type="PRINTS" id="PR00661">
    <property type="entry name" value="ERMFAMILY"/>
</dbReference>
<dbReference type="CDD" id="cd17098">
    <property type="entry name" value="FERM_F1_FARP1_like"/>
    <property type="match status" value="1"/>
</dbReference>
<dbReference type="InterPro" id="IPR000798">
    <property type="entry name" value="Ez/rad/moesin-like"/>
</dbReference>
<dbReference type="InterPro" id="IPR051835">
    <property type="entry name" value="RAC1-GEF"/>
</dbReference>
<dbReference type="Proteomes" id="UP000035682">
    <property type="component" value="Unplaced"/>
</dbReference>
<dbReference type="SUPFAM" id="SSF54236">
    <property type="entry name" value="Ubiquitin-like"/>
    <property type="match status" value="1"/>
</dbReference>
<dbReference type="FunFam" id="1.20.80.10:FF:000005">
    <property type="entry name" value="FERM, RhoGEF and pleckstrin domain-containing protein 1"/>
    <property type="match status" value="1"/>
</dbReference>
<dbReference type="CDD" id="cd14473">
    <property type="entry name" value="FERM_B-lobe"/>
    <property type="match status" value="1"/>
</dbReference>
<feature type="compositionally biased region" description="Polar residues" evidence="6">
    <location>
        <begin position="945"/>
        <end position="963"/>
    </location>
</feature>
<evidence type="ECO:0000313" key="8">
    <source>
        <dbReference type="EMBL" id="CEF63013.1"/>
    </source>
</evidence>
<dbReference type="FunFam" id="2.30.29.30:FF:000002">
    <property type="entry name" value="Band 4.1-like protein 5 isoform 1"/>
    <property type="match status" value="1"/>
</dbReference>
<name>A0A090MVN3_STRRB</name>
<dbReference type="InterPro" id="IPR019748">
    <property type="entry name" value="FERM_central"/>
</dbReference>
<dbReference type="GeneID" id="36375378"/>
<dbReference type="InterPro" id="IPR019747">
    <property type="entry name" value="FERM_CS"/>
</dbReference>
<feature type="region of interest" description="Disordered" evidence="6">
    <location>
        <begin position="941"/>
        <end position="965"/>
    </location>
</feature>
<dbReference type="EMBL" id="LN609528">
    <property type="protein sequence ID" value="CEF63013.1"/>
    <property type="molecule type" value="Genomic_DNA"/>
</dbReference>
<dbReference type="GO" id="GO:0005912">
    <property type="term" value="C:adherens junction"/>
    <property type="evidence" value="ECO:0007669"/>
    <property type="project" value="UniProtKB-SubCell"/>
</dbReference>
<feature type="compositionally biased region" description="Polar residues" evidence="6">
    <location>
        <begin position="899"/>
        <end position="908"/>
    </location>
</feature>
<evidence type="ECO:0000256" key="5">
    <source>
        <dbReference type="ARBA" id="ARBA00043944"/>
    </source>
</evidence>
<feature type="compositionally biased region" description="Basic and acidic residues" evidence="6">
    <location>
        <begin position="601"/>
        <end position="610"/>
    </location>
</feature>
<reference evidence="10" key="2">
    <citation type="submission" date="2020-12" db="UniProtKB">
        <authorList>
            <consortium name="WormBaseParasite"/>
        </authorList>
    </citation>
    <scope>IDENTIFICATION</scope>
</reference>
<dbReference type="InterPro" id="IPR019749">
    <property type="entry name" value="Band_41_domain"/>
</dbReference>
<evidence type="ECO:0000256" key="2">
    <source>
        <dbReference type="ARBA" id="ARBA00022025"/>
    </source>
</evidence>
<feature type="region of interest" description="Disordered" evidence="6">
    <location>
        <begin position="601"/>
        <end position="629"/>
    </location>
</feature>
<dbReference type="Gene3D" id="1.20.80.10">
    <property type="match status" value="1"/>
</dbReference>
<evidence type="ECO:0000256" key="3">
    <source>
        <dbReference type="ARBA" id="ARBA00022658"/>
    </source>
</evidence>
<protein>
    <recommendedName>
        <fullName evidence="2">Moesin/ezrin/radixin homolog 1</fullName>
    </recommendedName>
</protein>
<dbReference type="GO" id="GO:0005886">
    <property type="term" value="C:plasma membrane"/>
    <property type="evidence" value="ECO:0007669"/>
    <property type="project" value="GOC"/>
</dbReference>
<dbReference type="InterPro" id="IPR011993">
    <property type="entry name" value="PH-like_dom_sf"/>
</dbReference>
<dbReference type="InterPro" id="IPR014847">
    <property type="entry name" value="FA"/>
</dbReference>
<dbReference type="RefSeq" id="XP_024502215.1">
    <property type="nucleotide sequence ID" value="XM_024648214.1"/>
</dbReference>
<dbReference type="PRINTS" id="PR00935">
    <property type="entry name" value="BAND41"/>
</dbReference>
<dbReference type="STRING" id="34506.A0A090MVN3"/>
<dbReference type="SMART" id="SM00295">
    <property type="entry name" value="B41"/>
    <property type="match status" value="1"/>
</dbReference>
<dbReference type="InterPro" id="IPR000299">
    <property type="entry name" value="FERM_domain"/>
</dbReference>
<dbReference type="OrthoDB" id="9990815at2759"/>
<gene>
    <name evidence="8 10 11" type="ORF">SRAE_1000127900</name>
</gene>
<feature type="region of interest" description="Disordered" evidence="6">
    <location>
        <begin position="796"/>
        <end position="828"/>
    </location>
</feature>
<dbReference type="CDD" id="cd13193">
    <property type="entry name" value="FERM_C_FARP1-like"/>
    <property type="match status" value="1"/>
</dbReference>
<accession>A0A090MVN3</accession>
<dbReference type="Pfam" id="PF09380">
    <property type="entry name" value="FERM_C"/>
    <property type="match status" value="1"/>
</dbReference>
<dbReference type="InterPro" id="IPR018980">
    <property type="entry name" value="FERM_PH-like_C"/>
</dbReference>
<evidence type="ECO:0000259" key="7">
    <source>
        <dbReference type="PROSITE" id="PS50057"/>
    </source>
</evidence>
<comment type="subcellular location">
    <subcellularLocation>
        <location evidence="1">Cell junction</location>
        <location evidence="1">Adherens junction</location>
    </subcellularLocation>
    <subcellularLocation>
        <location evidence="5">Cell projection</location>
        <location evidence="5">Rhabdomere</location>
    </subcellularLocation>
</comment>
<dbReference type="OMA" id="KRSERCI"/>
<dbReference type="PANTHER" id="PTHR45858">
    <property type="entry name" value="FERM DOMAIN CONTAINING PROTEIN"/>
    <property type="match status" value="1"/>
</dbReference>